<protein>
    <recommendedName>
        <fullName evidence="12">LIM zinc-binding domain-containing protein</fullName>
    </recommendedName>
</protein>
<keyword evidence="9" id="KW-0965">Cell junction</keyword>
<gene>
    <name evidence="13" type="ORF">J437_LFUL007540</name>
</gene>
<keyword evidence="14" id="KW-1185">Reference proteome</keyword>
<dbReference type="GO" id="GO:0005925">
    <property type="term" value="C:focal adhesion"/>
    <property type="evidence" value="ECO:0007669"/>
    <property type="project" value="TreeGrafter"/>
</dbReference>
<proteinExistence type="inferred from homology"/>
<sequence>MLLCGITAKNSKKSREVFAIKRIRTEFGGTRSYFMTSKVVEENQKRFLATMLNNAGFLHTNCLIKPNHVNIVLKRNKLVIFMIEGSFLLQEYAQCVERRLWGRDLDALPWIKFTIFHASPAVTATPNFRENHSMRSMESHTAKKITCYRIWVKNTLEKCSVCSKPILDRILRATGKPYHPQCFTCVVCGQSLDGIPFTVDATNQIHCIEDFHKKFAPRCCVCKLPIMPEPGQEETVRVVALDRSFHINCYKCEVSWLCYPLLFTFF</sequence>
<accession>A0A8K0NX58</accession>
<dbReference type="GO" id="GO:0001725">
    <property type="term" value="C:stress fiber"/>
    <property type="evidence" value="ECO:0007669"/>
    <property type="project" value="TreeGrafter"/>
</dbReference>
<evidence type="ECO:0000313" key="14">
    <source>
        <dbReference type="Proteomes" id="UP000792457"/>
    </source>
</evidence>
<evidence type="ECO:0000256" key="9">
    <source>
        <dbReference type="ARBA" id="ARBA00022949"/>
    </source>
</evidence>
<keyword evidence="6" id="KW-0677">Repeat</keyword>
<evidence type="ECO:0000259" key="12">
    <source>
        <dbReference type="PROSITE" id="PS50023"/>
    </source>
</evidence>
<evidence type="ECO:0000256" key="6">
    <source>
        <dbReference type="ARBA" id="ARBA00022737"/>
    </source>
</evidence>
<comment type="similarity">
    <text evidence="3">Belongs to the zyxin/ajuba family.</text>
</comment>
<dbReference type="InterPro" id="IPR001781">
    <property type="entry name" value="Znf_LIM"/>
</dbReference>
<dbReference type="PANTHER" id="PTHR24207:SF2">
    <property type="entry name" value="ZYX102 PROTEIN"/>
    <property type="match status" value="1"/>
</dbReference>
<evidence type="ECO:0000256" key="10">
    <source>
        <dbReference type="ARBA" id="ARBA00023038"/>
    </source>
</evidence>
<feature type="domain" description="LIM zinc-binding" evidence="12">
    <location>
        <begin position="157"/>
        <end position="217"/>
    </location>
</feature>
<keyword evidence="7 11" id="KW-0862">Zinc</keyword>
<dbReference type="FunFam" id="2.10.110.10:FF:000027">
    <property type="entry name" value="lipoma-preferred partner isoform X1"/>
    <property type="match status" value="1"/>
</dbReference>
<evidence type="ECO:0000256" key="4">
    <source>
        <dbReference type="ARBA" id="ARBA00022490"/>
    </source>
</evidence>
<dbReference type="OrthoDB" id="25414at2759"/>
<dbReference type="CDD" id="cd09354">
    <property type="entry name" value="LIM2_LPP"/>
    <property type="match status" value="1"/>
</dbReference>
<name>A0A8K0NX58_LADFU</name>
<keyword evidence="10 11" id="KW-0440">LIM domain</keyword>
<keyword evidence="8" id="KW-0130">Cell adhesion</keyword>
<comment type="caution">
    <text evidence="13">The sequence shown here is derived from an EMBL/GenBank/DDBJ whole genome shotgun (WGS) entry which is preliminary data.</text>
</comment>
<reference evidence="13" key="1">
    <citation type="submission" date="2013-04" db="EMBL/GenBank/DDBJ databases">
        <authorList>
            <person name="Qu J."/>
            <person name="Murali S.C."/>
            <person name="Bandaranaike D."/>
            <person name="Bellair M."/>
            <person name="Blankenburg K."/>
            <person name="Chao H."/>
            <person name="Dinh H."/>
            <person name="Doddapaneni H."/>
            <person name="Downs B."/>
            <person name="Dugan-Rocha S."/>
            <person name="Elkadiri S."/>
            <person name="Gnanaolivu R.D."/>
            <person name="Hernandez B."/>
            <person name="Javaid M."/>
            <person name="Jayaseelan J.C."/>
            <person name="Lee S."/>
            <person name="Li M."/>
            <person name="Ming W."/>
            <person name="Munidasa M."/>
            <person name="Muniz J."/>
            <person name="Nguyen L."/>
            <person name="Ongeri F."/>
            <person name="Osuji N."/>
            <person name="Pu L.-L."/>
            <person name="Puazo M."/>
            <person name="Qu C."/>
            <person name="Quiroz J."/>
            <person name="Raj R."/>
            <person name="Weissenberger G."/>
            <person name="Xin Y."/>
            <person name="Zou X."/>
            <person name="Han Y."/>
            <person name="Richards S."/>
            <person name="Worley K."/>
            <person name="Muzny D."/>
            <person name="Gibbs R."/>
        </authorList>
    </citation>
    <scope>NUCLEOTIDE SEQUENCE</scope>
    <source>
        <strain evidence="13">Sampled in the wild</strain>
    </source>
</reference>
<dbReference type="SMART" id="SM00132">
    <property type="entry name" value="LIM"/>
    <property type="match status" value="2"/>
</dbReference>
<dbReference type="GO" id="GO:0098609">
    <property type="term" value="P:cell-cell adhesion"/>
    <property type="evidence" value="ECO:0007669"/>
    <property type="project" value="TreeGrafter"/>
</dbReference>
<dbReference type="Proteomes" id="UP000792457">
    <property type="component" value="Unassembled WGS sequence"/>
</dbReference>
<keyword evidence="4" id="KW-0963">Cytoplasm</keyword>
<evidence type="ECO:0000256" key="2">
    <source>
        <dbReference type="ARBA" id="ARBA00004496"/>
    </source>
</evidence>
<dbReference type="SUPFAM" id="SSF57716">
    <property type="entry name" value="Glucocorticoid receptor-like (DNA-binding domain)"/>
    <property type="match status" value="2"/>
</dbReference>
<dbReference type="GO" id="GO:0046872">
    <property type="term" value="F:metal ion binding"/>
    <property type="evidence" value="ECO:0007669"/>
    <property type="project" value="UniProtKB-KW"/>
</dbReference>
<dbReference type="Pfam" id="PF00412">
    <property type="entry name" value="LIM"/>
    <property type="match status" value="1"/>
</dbReference>
<evidence type="ECO:0000313" key="13">
    <source>
        <dbReference type="EMBL" id="KAG8227750.1"/>
    </source>
</evidence>
<keyword evidence="5 11" id="KW-0479">Metal-binding</keyword>
<evidence type="ECO:0000256" key="8">
    <source>
        <dbReference type="ARBA" id="ARBA00022889"/>
    </source>
</evidence>
<dbReference type="PROSITE" id="PS50023">
    <property type="entry name" value="LIM_DOMAIN_2"/>
    <property type="match status" value="1"/>
</dbReference>
<dbReference type="AlphaFoldDB" id="A0A8K0NX58"/>
<comment type="subcellular location">
    <subcellularLocation>
        <location evidence="1">Cell junction</location>
    </subcellularLocation>
    <subcellularLocation>
        <location evidence="2">Cytoplasm</location>
    </subcellularLocation>
</comment>
<reference evidence="13" key="2">
    <citation type="submission" date="2017-10" db="EMBL/GenBank/DDBJ databases">
        <title>Ladona fulva Genome sequencing and assembly.</title>
        <authorList>
            <person name="Murali S."/>
            <person name="Richards S."/>
            <person name="Bandaranaike D."/>
            <person name="Bellair M."/>
            <person name="Blankenburg K."/>
            <person name="Chao H."/>
            <person name="Dinh H."/>
            <person name="Doddapaneni H."/>
            <person name="Dugan-Rocha S."/>
            <person name="Elkadiri S."/>
            <person name="Gnanaolivu R."/>
            <person name="Hernandez B."/>
            <person name="Skinner E."/>
            <person name="Javaid M."/>
            <person name="Lee S."/>
            <person name="Li M."/>
            <person name="Ming W."/>
            <person name="Munidasa M."/>
            <person name="Muniz J."/>
            <person name="Nguyen L."/>
            <person name="Hughes D."/>
            <person name="Osuji N."/>
            <person name="Pu L.-L."/>
            <person name="Puazo M."/>
            <person name="Qu C."/>
            <person name="Quiroz J."/>
            <person name="Raj R."/>
            <person name="Weissenberger G."/>
            <person name="Xin Y."/>
            <person name="Zou X."/>
            <person name="Han Y."/>
            <person name="Worley K."/>
            <person name="Muzny D."/>
            <person name="Gibbs R."/>
        </authorList>
    </citation>
    <scope>NUCLEOTIDE SEQUENCE</scope>
    <source>
        <strain evidence="13">Sampled in the wild</strain>
    </source>
</reference>
<dbReference type="Gene3D" id="2.10.110.10">
    <property type="entry name" value="Cysteine Rich Protein"/>
    <property type="match status" value="2"/>
</dbReference>
<organism evidence="13 14">
    <name type="scientific">Ladona fulva</name>
    <name type="common">Scarce chaser dragonfly</name>
    <name type="synonym">Libellula fulva</name>
    <dbReference type="NCBI Taxonomy" id="123851"/>
    <lineage>
        <taxon>Eukaryota</taxon>
        <taxon>Metazoa</taxon>
        <taxon>Ecdysozoa</taxon>
        <taxon>Arthropoda</taxon>
        <taxon>Hexapoda</taxon>
        <taxon>Insecta</taxon>
        <taxon>Pterygota</taxon>
        <taxon>Palaeoptera</taxon>
        <taxon>Odonata</taxon>
        <taxon>Epiprocta</taxon>
        <taxon>Anisoptera</taxon>
        <taxon>Libelluloidea</taxon>
        <taxon>Libellulidae</taxon>
        <taxon>Ladona</taxon>
    </lineage>
</organism>
<dbReference type="PANTHER" id="PTHR24207">
    <property type="entry name" value="ZYX102 PROTEIN"/>
    <property type="match status" value="1"/>
</dbReference>
<evidence type="ECO:0000256" key="5">
    <source>
        <dbReference type="ARBA" id="ARBA00022723"/>
    </source>
</evidence>
<dbReference type="GO" id="GO:0005737">
    <property type="term" value="C:cytoplasm"/>
    <property type="evidence" value="ECO:0007669"/>
    <property type="project" value="UniProtKB-SubCell"/>
</dbReference>
<evidence type="ECO:0000256" key="3">
    <source>
        <dbReference type="ARBA" id="ARBA00009611"/>
    </source>
</evidence>
<evidence type="ECO:0000256" key="1">
    <source>
        <dbReference type="ARBA" id="ARBA00004282"/>
    </source>
</evidence>
<evidence type="ECO:0000256" key="7">
    <source>
        <dbReference type="ARBA" id="ARBA00022833"/>
    </source>
</evidence>
<evidence type="ECO:0000256" key="11">
    <source>
        <dbReference type="PROSITE-ProRule" id="PRU00125"/>
    </source>
</evidence>
<dbReference type="EMBL" id="KZ308338">
    <property type="protein sequence ID" value="KAG8227750.1"/>
    <property type="molecule type" value="Genomic_DNA"/>
</dbReference>
<dbReference type="PROSITE" id="PS00478">
    <property type="entry name" value="LIM_DOMAIN_1"/>
    <property type="match status" value="1"/>
</dbReference>